<feature type="chain" id="PRO_5014917577" description="Cell wall surface anchor family protein" evidence="2">
    <location>
        <begin position="20"/>
        <end position="700"/>
    </location>
</feature>
<keyword evidence="2" id="KW-0732">Signal</keyword>
<evidence type="ECO:0008006" key="5">
    <source>
        <dbReference type="Google" id="ProtNLM"/>
    </source>
</evidence>
<dbReference type="Proteomes" id="UP000234456">
    <property type="component" value="Unassembled WGS sequence"/>
</dbReference>
<organism evidence="3 4">
    <name type="scientific">Ralstonia pickettii</name>
    <name type="common">Burkholderia pickettii</name>
    <dbReference type="NCBI Taxonomy" id="329"/>
    <lineage>
        <taxon>Bacteria</taxon>
        <taxon>Pseudomonadati</taxon>
        <taxon>Pseudomonadota</taxon>
        <taxon>Betaproteobacteria</taxon>
        <taxon>Burkholderiales</taxon>
        <taxon>Burkholderiaceae</taxon>
        <taxon>Ralstonia</taxon>
    </lineage>
</organism>
<dbReference type="PROSITE" id="PS51257">
    <property type="entry name" value="PROKAR_LIPOPROTEIN"/>
    <property type="match status" value="1"/>
</dbReference>
<name>A0A2N4TQ73_RALPI</name>
<accession>A0A2N4TQ73</accession>
<evidence type="ECO:0000256" key="2">
    <source>
        <dbReference type="SAM" id="SignalP"/>
    </source>
</evidence>
<dbReference type="AlphaFoldDB" id="A0A2N4TQ73"/>
<dbReference type="OrthoDB" id="8923047at2"/>
<sequence length="700" mass="70902">MKLTPIAIALATLALSACGGGDSGSNASTAPGTNVPAAQTVSGVAATGAAMQGATVTLMDASGKSVDCPANATTGAFQCTVTGLTAPFVLSAAGNVADSQATLIALSASAGTQTINITPITNAIAATIVGDNPSKLLGNTGLLQSKVTAQTVSSTVAAYAAALADLLAATGNTGVDLISGPLTAGAPGLDRLLDQVKVNVLPDGSVQISSVAGASSDTPAQLQLSPGVAPQPSDKASLPSVATINGNPVSNLPTASDLVALQTALNQCFAGSTGAARTGGSVPVCGQIFVDDVASGALINGVPSAYLNNGLTADKEFGPALGGGAPGLFADDAMNNASFSLPEIIRVTSSSGDTLWVKLAWTRADGLRDGMQQHVQVAVQPAARASGDNGWRIVGNQRAVFTKVNANAQKWDWLNSATAMTGTNAFVDSINMQVGIVDAAGTPVDFAIVTGPGLRNGVFLQPSSGTCDTLNIRAQIGASQTPAQLAGLTRQSACRNNFRLAGVAQDPANQGSFTWPGDAPRNNTAWAKPQLTAAELATITPFSAYTIAIYQGGVTSQPSKTYTVRLRTPSPSPDALRQYTWQDVSQATRDILTPGTASTFAGGPTLPVTWTTKAGVPFVKRVNVQIRSTMSGQPTVFVNGVGRASPAAPGTTLTLNVAGDQGTAFPAVTGWTGTQDMSFTNMSWADPMDLNFTTSVEYDR</sequence>
<dbReference type="EMBL" id="PKQE01000003">
    <property type="protein sequence ID" value="PLC41799.1"/>
    <property type="molecule type" value="Genomic_DNA"/>
</dbReference>
<protein>
    <recommendedName>
        <fullName evidence="5">Cell wall surface anchor family protein</fullName>
    </recommendedName>
</protein>
<evidence type="ECO:0000313" key="4">
    <source>
        <dbReference type="Proteomes" id="UP000234456"/>
    </source>
</evidence>
<dbReference type="RefSeq" id="WP_102066186.1">
    <property type="nucleotide sequence ID" value="NZ_PKQE01000003.1"/>
</dbReference>
<gene>
    <name evidence="3" type="ORF">C0Q88_14385</name>
</gene>
<proteinExistence type="predicted"/>
<feature type="region of interest" description="Disordered" evidence="1">
    <location>
        <begin position="217"/>
        <end position="238"/>
    </location>
</feature>
<evidence type="ECO:0000313" key="3">
    <source>
        <dbReference type="EMBL" id="PLC41799.1"/>
    </source>
</evidence>
<comment type="caution">
    <text evidence="3">The sequence shown here is derived from an EMBL/GenBank/DDBJ whole genome shotgun (WGS) entry which is preliminary data.</text>
</comment>
<evidence type="ECO:0000256" key="1">
    <source>
        <dbReference type="SAM" id="MobiDB-lite"/>
    </source>
</evidence>
<reference evidence="3 4" key="1">
    <citation type="submission" date="2017-12" db="EMBL/GenBank/DDBJ databases">
        <title>Draft genome sequence of Ralstonia pickettii 52.</title>
        <authorList>
            <person name="Zheng B."/>
        </authorList>
    </citation>
    <scope>NUCLEOTIDE SEQUENCE [LARGE SCALE GENOMIC DNA]</scope>
    <source>
        <strain evidence="3 4">52</strain>
    </source>
</reference>
<feature type="signal peptide" evidence="2">
    <location>
        <begin position="1"/>
        <end position="19"/>
    </location>
</feature>